<dbReference type="Pfam" id="PF07859">
    <property type="entry name" value="Abhydrolase_3"/>
    <property type="match status" value="1"/>
</dbReference>
<dbReference type="OrthoDB" id="128186at2"/>
<dbReference type="PROSITE" id="PS01174">
    <property type="entry name" value="LIPASE_GDXG_SER"/>
    <property type="match status" value="1"/>
</dbReference>
<dbReference type="RefSeq" id="WP_141852909.1">
    <property type="nucleotide sequence ID" value="NZ_BAAAKA010000034.1"/>
</dbReference>
<feature type="region of interest" description="Disordered" evidence="4">
    <location>
        <begin position="1"/>
        <end position="23"/>
    </location>
</feature>
<sequence length="296" mass="31117">MSREQRALARSFITKGDPRRTPEEQRASFAAGFADRPLGDDVTLTPTTVGGVPALDISVEGSNGDGVILYLHGGGYMIGSARIGANIAAPIVRQTGLRAVSLEYRLAPEHPFPAALDDALAAYKALQDNGRDVLIAGDSAGGGLALATMLAARREGLRLPPAAVVFSPWTDMTLSGASMDNRGDLDPLFSREHFVAYVDAYLAGHDPKDELASPLLADLTGLPPLLIQVGTAEVLLDDSLRFAARAAEQEVDVSLDVVAGAPHVYQFNLGVMDEADAALTRAAQWLTQRGFGGAVA</sequence>
<feature type="active site" evidence="3">
    <location>
        <position position="139"/>
    </location>
</feature>
<dbReference type="PANTHER" id="PTHR48081">
    <property type="entry name" value="AB HYDROLASE SUPERFAMILY PROTEIN C4A8.06C"/>
    <property type="match status" value="1"/>
</dbReference>
<dbReference type="InterPro" id="IPR033140">
    <property type="entry name" value="Lipase_GDXG_put_SER_AS"/>
</dbReference>
<evidence type="ECO:0000313" key="6">
    <source>
        <dbReference type="EMBL" id="TQJ16866.1"/>
    </source>
</evidence>
<gene>
    <name evidence="6" type="ORF">FB475_0972</name>
</gene>
<name>A0A542ENS3_9ACTN</name>
<reference evidence="6 7" key="1">
    <citation type="submission" date="2019-06" db="EMBL/GenBank/DDBJ databases">
        <title>Sequencing the genomes of 1000 actinobacteria strains.</title>
        <authorList>
            <person name="Klenk H.-P."/>
        </authorList>
    </citation>
    <scope>NUCLEOTIDE SEQUENCE [LARGE SCALE GENOMIC DNA]</scope>
    <source>
        <strain evidence="6 7">DSM 17305</strain>
    </source>
</reference>
<evidence type="ECO:0000313" key="7">
    <source>
        <dbReference type="Proteomes" id="UP000316298"/>
    </source>
</evidence>
<keyword evidence="7" id="KW-1185">Reference proteome</keyword>
<dbReference type="EMBL" id="VFMM01000001">
    <property type="protein sequence ID" value="TQJ16866.1"/>
    <property type="molecule type" value="Genomic_DNA"/>
</dbReference>
<accession>A0A542ENS3</accession>
<feature type="domain" description="Alpha/beta hydrolase fold-3" evidence="5">
    <location>
        <begin position="68"/>
        <end position="266"/>
    </location>
</feature>
<dbReference type="PANTHER" id="PTHR48081:SF30">
    <property type="entry name" value="ACETYL-HYDROLASE LIPR-RELATED"/>
    <property type="match status" value="1"/>
</dbReference>
<keyword evidence="2" id="KW-0378">Hydrolase</keyword>
<dbReference type="Gene3D" id="3.40.50.1820">
    <property type="entry name" value="alpha/beta hydrolase"/>
    <property type="match status" value="1"/>
</dbReference>
<dbReference type="SUPFAM" id="SSF53474">
    <property type="entry name" value="alpha/beta-Hydrolases"/>
    <property type="match status" value="1"/>
</dbReference>
<proteinExistence type="inferred from homology"/>
<comment type="caution">
    <text evidence="6">The sequence shown here is derived from an EMBL/GenBank/DDBJ whole genome shotgun (WGS) entry which is preliminary data.</text>
</comment>
<protein>
    <submittedName>
        <fullName evidence="6">Acetyl esterase/lipase</fullName>
    </submittedName>
</protein>
<evidence type="ECO:0000256" key="4">
    <source>
        <dbReference type="SAM" id="MobiDB-lite"/>
    </source>
</evidence>
<dbReference type="AlphaFoldDB" id="A0A542ENS3"/>
<dbReference type="Proteomes" id="UP000316298">
    <property type="component" value="Unassembled WGS sequence"/>
</dbReference>
<dbReference type="InterPro" id="IPR013094">
    <property type="entry name" value="AB_hydrolase_3"/>
</dbReference>
<dbReference type="GO" id="GO:0004806">
    <property type="term" value="F:triacylglycerol lipase activity"/>
    <property type="evidence" value="ECO:0007669"/>
    <property type="project" value="TreeGrafter"/>
</dbReference>
<evidence type="ECO:0000256" key="2">
    <source>
        <dbReference type="ARBA" id="ARBA00022801"/>
    </source>
</evidence>
<evidence type="ECO:0000256" key="3">
    <source>
        <dbReference type="PROSITE-ProRule" id="PRU10038"/>
    </source>
</evidence>
<organism evidence="6 7">
    <name type="scientific">Kribbella jejuensis</name>
    <dbReference type="NCBI Taxonomy" id="236068"/>
    <lineage>
        <taxon>Bacteria</taxon>
        <taxon>Bacillati</taxon>
        <taxon>Actinomycetota</taxon>
        <taxon>Actinomycetes</taxon>
        <taxon>Propionibacteriales</taxon>
        <taxon>Kribbellaceae</taxon>
        <taxon>Kribbella</taxon>
    </lineage>
</organism>
<comment type="similarity">
    <text evidence="1">Belongs to the 'GDXG' lipolytic enzyme family.</text>
</comment>
<dbReference type="InterPro" id="IPR050300">
    <property type="entry name" value="GDXG_lipolytic_enzyme"/>
</dbReference>
<dbReference type="InterPro" id="IPR029058">
    <property type="entry name" value="AB_hydrolase_fold"/>
</dbReference>
<evidence type="ECO:0000259" key="5">
    <source>
        <dbReference type="Pfam" id="PF07859"/>
    </source>
</evidence>
<evidence type="ECO:0000256" key="1">
    <source>
        <dbReference type="ARBA" id="ARBA00010515"/>
    </source>
</evidence>